<gene>
    <name evidence="2" type="ORF">GCM10010469_02290</name>
</gene>
<evidence type="ECO:0000313" key="2">
    <source>
        <dbReference type="EMBL" id="GAA3246405.1"/>
    </source>
</evidence>
<comment type="caution">
    <text evidence="2">The sequence shown here is derived from an EMBL/GenBank/DDBJ whole genome shotgun (WGS) entry which is preliminary data.</text>
</comment>
<evidence type="ECO:0008006" key="4">
    <source>
        <dbReference type="Google" id="ProtNLM"/>
    </source>
</evidence>
<accession>A0ABP6QQY7</accession>
<evidence type="ECO:0000313" key="3">
    <source>
        <dbReference type="Proteomes" id="UP001500728"/>
    </source>
</evidence>
<dbReference type="EMBL" id="BAAAUW010000001">
    <property type="protein sequence ID" value="GAA3246405.1"/>
    <property type="molecule type" value="Genomic_DNA"/>
</dbReference>
<dbReference type="Proteomes" id="UP001500728">
    <property type="component" value="Unassembled WGS sequence"/>
</dbReference>
<name>A0ABP6QQY7_9ACTN</name>
<sequence>MTTPPEGFLFDVAAPPTPVERLLLLSDQYLQHNDMLDRLLRAHPPSEPNAHAASAQRLAPATRTALKAVTDGRLFRSPDLSDAVVRLEQLAFLSSASADQHLPMARTLTALAPEAAMGCANTLAYEIRRRRGTAAGDGPEHTLTAAHHTALWEIACGNVVVTSSLGRQNVHYRDEPVLMGTLRALEAKGLAERVPESAPAAYVGGPLQDRVRLTPAGTTALATAISSPPTRRAPGTTPAPAPTAAKTAARSR</sequence>
<keyword evidence="3" id="KW-1185">Reference proteome</keyword>
<feature type="region of interest" description="Disordered" evidence="1">
    <location>
        <begin position="220"/>
        <end position="252"/>
    </location>
</feature>
<proteinExistence type="predicted"/>
<dbReference type="RefSeq" id="WP_346150546.1">
    <property type="nucleotide sequence ID" value="NZ_BAAAUW010000001.1"/>
</dbReference>
<reference evidence="3" key="1">
    <citation type="journal article" date="2019" name="Int. J. Syst. Evol. Microbiol.">
        <title>The Global Catalogue of Microorganisms (GCM) 10K type strain sequencing project: providing services to taxonomists for standard genome sequencing and annotation.</title>
        <authorList>
            <consortium name="The Broad Institute Genomics Platform"/>
            <consortium name="The Broad Institute Genome Sequencing Center for Infectious Disease"/>
            <person name="Wu L."/>
            <person name="Ma J."/>
        </authorList>
    </citation>
    <scope>NUCLEOTIDE SEQUENCE [LARGE SCALE GENOMIC DNA]</scope>
    <source>
        <strain evidence="3">JCM 9381</strain>
    </source>
</reference>
<evidence type="ECO:0000256" key="1">
    <source>
        <dbReference type="SAM" id="MobiDB-lite"/>
    </source>
</evidence>
<organism evidence="2 3">
    <name type="scientific">Streptomyces labedae</name>
    <dbReference type="NCBI Taxonomy" id="285569"/>
    <lineage>
        <taxon>Bacteria</taxon>
        <taxon>Bacillati</taxon>
        <taxon>Actinomycetota</taxon>
        <taxon>Actinomycetes</taxon>
        <taxon>Kitasatosporales</taxon>
        <taxon>Streptomycetaceae</taxon>
        <taxon>Streptomyces</taxon>
    </lineage>
</organism>
<protein>
    <recommendedName>
        <fullName evidence="4">DUF4393 domain-containing protein</fullName>
    </recommendedName>
</protein>